<feature type="domain" description="DUF1206" evidence="2">
    <location>
        <begin position="207"/>
        <end position="274"/>
    </location>
</feature>
<feature type="transmembrane region" description="Helical" evidence="1">
    <location>
        <begin position="64"/>
        <end position="82"/>
    </location>
</feature>
<feature type="transmembrane region" description="Helical" evidence="1">
    <location>
        <begin position="103"/>
        <end position="121"/>
    </location>
</feature>
<dbReference type="OrthoDB" id="1490880at2"/>
<dbReference type="InterPro" id="IPR009597">
    <property type="entry name" value="DUF1206"/>
</dbReference>
<keyword evidence="4" id="KW-1185">Reference proteome</keyword>
<dbReference type="AlphaFoldDB" id="A0A5B8YLF2"/>
<protein>
    <submittedName>
        <fullName evidence="3">DUF1206 domain-containing protein</fullName>
    </submittedName>
</protein>
<feature type="transmembrane region" description="Helical" evidence="1">
    <location>
        <begin position="209"/>
        <end position="228"/>
    </location>
</feature>
<feature type="domain" description="DUF1206" evidence="2">
    <location>
        <begin position="19"/>
        <end position="85"/>
    </location>
</feature>
<feature type="transmembrane region" description="Helical" evidence="1">
    <location>
        <begin position="21"/>
        <end position="44"/>
    </location>
</feature>
<accession>A0A5B8YLF2</accession>
<evidence type="ECO:0000259" key="2">
    <source>
        <dbReference type="Pfam" id="PF06724"/>
    </source>
</evidence>
<sequence>MTSREMNNNTGKIAKIRSAGFFTKGIVYVLLGSLTFMAALGLGGDISSTRNVIKFLLELPLGKAFVGVISLGLFAYSVWRFYQTIKFPEGGLDSKNLKSGFKRLRYFYSGIFYGFIAYAFAKPLLNKLSGSYEPDFETDVAGDEKAALWQLLSNDWGKALIWALALLIAGQALQQFFIAYKGKFMQKIDNYPKVKYEYDFIKRAGKLGYVARGMVFGVLAFFIIKVILKHNANEYKGTEGALAYFLSFSYGNLLLAAVAFGLAAYGIFHIMVARHANFTKLL</sequence>
<gene>
    <name evidence="3" type="ORF">FK178_12820</name>
</gene>
<evidence type="ECO:0000313" key="4">
    <source>
        <dbReference type="Proteomes" id="UP000321954"/>
    </source>
</evidence>
<evidence type="ECO:0000313" key="3">
    <source>
        <dbReference type="EMBL" id="QED38545.1"/>
    </source>
</evidence>
<organism evidence="3 4">
    <name type="scientific">Antarcticibacterium arcticum</name>
    <dbReference type="NCBI Taxonomy" id="2585771"/>
    <lineage>
        <taxon>Bacteria</taxon>
        <taxon>Pseudomonadati</taxon>
        <taxon>Bacteroidota</taxon>
        <taxon>Flavobacteriia</taxon>
        <taxon>Flavobacteriales</taxon>
        <taxon>Flavobacteriaceae</taxon>
        <taxon>Antarcticibacterium</taxon>
    </lineage>
</organism>
<keyword evidence="1" id="KW-0812">Transmembrane</keyword>
<feature type="transmembrane region" description="Helical" evidence="1">
    <location>
        <begin position="159"/>
        <end position="180"/>
    </location>
</feature>
<name>A0A5B8YLF2_9FLAO</name>
<evidence type="ECO:0000256" key="1">
    <source>
        <dbReference type="SAM" id="Phobius"/>
    </source>
</evidence>
<keyword evidence="1" id="KW-1133">Transmembrane helix</keyword>
<reference evidence="3 4" key="1">
    <citation type="submission" date="2019-08" db="EMBL/GenBank/DDBJ databases">
        <title>Antarcticibacterium arcticum sp. nov., a bacterium isolated from marine sediment of the Canadian Beaufort Sea.</title>
        <authorList>
            <person name="Lee Y.M."/>
            <person name="Baek K."/>
            <person name="Lee D.-H."/>
            <person name="Shin S.C."/>
            <person name="Jin Y.K."/>
            <person name="Park Y."/>
        </authorList>
    </citation>
    <scope>NUCLEOTIDE SEQUENCE [LARGE SCALE GENOMIC DNA]</scope>
    <source>
        <strain evidence="3 4">PAMC 28998</strain>
    </source>
</reference>
<dbReference type="EMBL" id="CP042476">
    <property type="protein sequence ID" value="QED38545.1"/>
    <property type="molecule type" value="Genomic_DNA"/>
</dbReference>
<dbReference type="RefSeq" id="WP_146835895.1">
    <property type="nucleotide sequence ID" value="NZ_CP042476.1"/>
</dbReference>
<dbReference type="Proteomes" id="UP000321954">
    <property type="component" value="Chromosome"/>
</dbReference>
<feature type="transmembrane region" description="Helical" evidence="1">
    <location>
        <begin position="248"/>
        <end position="272"/>
    </location>
</feature>
<dbReference type="KEGG" id="anp:FK178_12820"/>
<keyword evidence="1" id="KW-0472">Membrane</keyword>
<proteinExistence type="predicted"/>
<dbReference type="Pfam" id="PF06724">
    <property type="entry name" value="DUF1206"/>
    <property type="match status" value="2"/>
</dbReference>